<protein>
    <submittedName>
        <fullName evidence="2">Uncharacterized protein</fullName>
    </submittedName>
</protein>
<evidence type="ECO:0000313" key="2">
    <source>
        <dbReference type="EMBL" id="JAH19199.1"/>
    </source>
</evidence>
<dbReference type="AlphaFoldDB" id="A0A0E9QQT3"/>
<proteinExistence type="predicted"/>
<reference evidence="2" key="1">
    <citation type="submission" date="2014-11" db="EMBL/GenBank/DDBJ databases">
        <authorList>
            <person name="Amaro Gonzalez C."/>
        </authorList>
    </citation>
    <scope>NUCLEOTIDE SEQUENCE</scope>
</reference>
<sequence length="100" mass="10445">MPSSEGEDEAGHPQEGGSEGREPGQVGHLGEEETGGGVIGHMATINIPYPIAPCEVTGHQNLPVNDIRFLSLASSTMHFPLTSGDSPLANMSFSCVRGTR</sequence>
<feature type="region of interest" description="Disordered" evidence="1">
    <location>
        <begin position="1"/>
        <end position="37"/>
    </location>
</feature>
<reference evidence="2" key="2">
    <citation type="journal article" date="2015" name="Fish Shellfish Immunol.">
        <title>Early steps in the European eel (Anguilla anguilla)-Vibrio vulnificus interaction in the gills: Role of the RtxA13 toxin.</title>
        <authorList>
            <person name="Callol A."/>
            <person name="Pajuelo D."/>
            <person name="Ebbesson L."/>
            <person name="Teles M."/>
            <person name="MacKenzie S."/>
            <person name="Amaro C."/>
        </authorList>
    </citation>
    <scope>NUCLEOTIDE SEQUENCE</scope>
</reference>
<dbReference type="EMBL" id="GBXM01089378">
    <property type="protein sequence ID" value="JAH19199.1"/>
    <property type="molecule type" value="Transcribed_RNA"/>
</dbReference>
<organism evidence="2">
    <name type="scientific">Anguilla anguilla</name>
    <name type="common">European freshwater eel</name>
    <name type="synonym">Muraena anguilla</name>
    <dbReference type="NCBI Taxonomy" id="7936"/>
    <lineage>
        <taxon>Eukaryota</taxon>
        <taxon>Metazoa</taxon>
        <taxon>Chordata</taxon>
        <taxon>Craniata</taxon>
        <taxon>Vertebrata</taxon>
        <taxon>Euteleostomi</taxon>
        <taxon>Actinopterygii</taxon>
        <taxon>Neopterygii</taxon>
        <taxon>Teleostei</taxon>
        <taxon>Anguilliformes</taxon>
        <taxon>Anguillidae</taxon>
        <taxon>Anguilla</taxon>
    </lineage>
</organism>
<name>A0A0E9QQT3_ANGAN</name>
<evidence type="ECO:0000256" key="1">
    <source>
        <dbReference type="SAM" id="MobiDB-lite"/>
    </source>
</evidence>
<accession>A0A0E9QQT3</accession>